<dbReference type="KEGG" id="cak:Caul_4470"/>
<dbReference type="eggNOG" id="ENOG5033MXH">
    <property type="taxonomic scope" value="Bacteria"/>
</dbReference>
<dbReference type="OrthoDB" id="7204693at2"/>
<evidence type="ECO:0000313" key="1">
    <source>
        <dbReference type="EMBL" id="ABZ73590.1"/>
    </source>
</evidence>
<accession>B0T0U2</accession>
<dbReference type="AlphaFoldDB" id="B0T0U2"/>
<name>B0T0U2_CAUSK</name>
<protein>
    <submittedName>
        <fullName evidence="1">Uncharacterized protein</fullName>
    </submittedName>
</protein>
<dbReference type="HOGENOM" id="CLU_164745_1_0_5"/>
<dbReference type="EMBL" id="CP000927">
    <property type="protein sequence ID" value="ABZ73590.1"/>
    <property type="molecule type" value="Genomic_DNA"/>
</dbReference>
<organism evidence="1">
    <name type="scientific">Caulobacter sp. (strain K31)</name>
    <dbReference type="NCBI Taxonomy" id="366602"/>
    <lineage>
        <taxon>Bacteria</taxon>
        <taxon>Pseudomonadati</taxon>
        <taxon>Pseudomonadota</taxon>
        <taxon>Alphaproteobacteria</taxon>
        <taxon>Caulobacterales</taxon>
        <taxon>Caulobacteraceae</taxon>
        <taxon>Caulobacter</taxon>
    </lineage>
</organism>
<gene>
    <name evidence="1" type="ordered locus">Caul_4470</name>
</gene>
<dbReference type="STRING" id="366602.Caul_4470"/>
<reference evidence="1" key="1">
    <citation type="submission" date="2008-01" db="EMBL/GenBank/DDBJ databases">
        <title>Complete sequence of chromosome of Caulobacter sp. K31.</title>
        <authorList>
            <consortium name="US DOE Joint Genome Institute"/>
            <person name="Copeland A."/>
            <person name="Lucas S."/>
            <person name="Lapidus A."/>
            <person name="Barry K."/>
            <person name="Glavina del Rio T."/>
            <person name="Dalin E."/>
            <person name="Tice H."/>
            <person name="Pitluck S."/>
            <person name="Bruce D."/>
            <person name="Goodwin L."/>
            <person name="Thompson L.S."/>
            <person name="Brettin T."/>
            <person name="Detter J.C."/>
            <person name="Han C."/>
            <person name="Schmutz J."/>
            <person name="Larimer F."/>
            <person name="Land M."/>
            <person name="Hauser L."/>
            <person name="Kyrpides N."/>
            <person name="Kim E."/>
            <person name="Stephens C."/>
            <person name="Richardson P."/>
        </authorList>
    </citation>
    <scope>NUCLEOTIDE SEQUENCE [LARGE SCALE GENOMIC DNA]</scope>
    <source>
        <strain evidence="1">K31</strain>
    </source>
</reference>
<proteinExistence type="predicted"/>
<sequence length="111" mass="11723">MEKIFVVKRVASKLHGAEAAIDVAMVQAAEMMSEMVQARKDLGLSATVGSAATAKVMAAMAALSEARTAMVEAHGELGQTALRLGVRTKMMGWELKEGSAQVTEERLSEAS</sequence>